<dbReference type="InterPro" id="IPR011697">
    <property type="entry name" value="Peptidase_C26"/>
</dbReference>
<dbReference type="CDD" id="cd01745">
    <property type="entry name" value="GATase1_2"/>
    <property type="match status" value="1"/>
</dbReference>
<dbReference type="PANTHER" id="PTHR43235:SF1">
    <property type="entry name" value="GLUTAMINE AMIDOTRANSFERASE PB2B2.05-RELATED"/>
    <property type="match status" value="1"/>
</dbReference>
<dbReference type="SUPFAM" id="SSF52317">
    <property type="entry name" value="Class I glutamine amidotransferase-like"/>
    <property type="match status" value="1"/>
</dbReference>
<dbReference type="Proteomes" id="UP000682308">
    <property type="component" value="Unassembled WGS sequence"/>
</dbReference>
<dbReference type="InterPro" id="IPR029062">
    <property type="entry name" value="Class_I_gatase-like"/>
</dbReference>
<sequence>MIGVTGHRRYGYEVQSLPSFVAHEPMDIYMSPYARSIAEAGGAPVLLTREADPTAVVERLDGLLLAGGEDVDPIRYGAAAPPEAGLIDPGRDELEFALYEAAVSRGIPVLGVCRGLQLINVACGGTLIVDIPHDSGEAHGFRGYPGAHRRHAVDITEGSDLYRLLGSSVNVNSYHHQAVDEPGAGVVVTARAGDGIVEAIELPDRRVLAVQWHPEMFGGDPVFDWLIEQARLPLGEKPEVEDDAFRAVCS</sequence>
<protein>
    <submittedName>
        <fullName evidence="1">Gamma-glutamyl-gamma-aminobutyrate hydrolase family protein</fullName>
    </submittedName>
</protein>
<comment type="caution">
    <text evidence="1">The sequence shown here is derived from an EMBL/GenBank/DDBJ whole genome shotgun (WGS) entry which is preliminary data.</text>
</comment>
<dbReference type="EMBL" id="JAGTPG010000002">
    <property type="protein sequence ID" value="MBR8640483.1"/>
    <property type="molecule type" value="Genomic_DNA"/>
</dbReference>
<organism evidence="1 2">
    <name type="scientific">Streptomyces tuirus</name>
    <dbReference type="NCBI Taxonomy" id="68278"/>
    <lineage>
        <taxon>Bacteria</taxon>
        <taxon>Bacillati</taxon>
        <taxon>Actinomycetota</taxon>
        <taxon>Actinomycetes</taxon>
        <taxon>Kitasatosporales</taxon>
        <taxon>Streptomycetaceae</taxon>
        <taxon>Streptomyces</taxon>
    </lineage>
</organism>
<dbReference type="InterPro" id="IPR044668">
    <property type="entry name" value="PuuD-like"/>
</dbReference>
<dbReference type="Gene3D" id="3.40.50.880">
    <property type="match status" value="1"/>
</dbReference>
<gene>
    <name evidence="1" type="ORF">KEF29_17170</name>
</gene>
<dbReference type="GO" id="GO:0033969">
    <property type="term" value="F:gamma-glutamyl-gamma-aminobutyrate hydrolase activity"/>
    <property type="evidence" value="ECO:0007669"/>
    <property type="project" value="TreeGrafter"/>
</dbReference>
<dbReference type="GO" id="GO:0005829">
    <property type="term" value="C:cytosol"/>
    <property type="evidence" value="ECO:0007669"/>
    <property type="project" value="TreeGrafter"/>
</dbReference>
<dbReference type="Pfam" id="PF07722">
    <property type="entry name" value="Peptidase_C26"/>
    <property type="match status" value="1"/>
</dbReference>
<dbReference type="PROSITE" id="PS51273">
    <property type="entry name" value="GATASE_TYPE_1"/>
    <property type="match status" value="1"/>
</dbReference>
<keyword evidence="2" id="KW-1185">Reference proteome</keyword>
<keyword evidence="1" id="KW-0378">Hydrolase</keyword>
<dbReference type="PANTHER" id="PTHR43235">
    <property type="entry name" value="GLUTAMINE AMIDOTRANSFERASE PB2B2.05-RELATED"/>
    <property type="match status" value="1"/>
</dbReference>
<dbReference type="GO" id="GO:0006598">
    <property type="term" value="P:polyamine catabolic process"/>
    <property type="evidence" value="ECO:0007669"/>
    <property type="project" value="TreeGrafter"/>
</dbReference>
<proteinExistence type="predicted"/>
<evidence type="ECO:0000313" key="2">
    <source>
        <dbReference type="Proteomes" id="UP000682308"/>
    </source>
</evidence>
<accession>A0A941FA89</accession>
<evidence type="ECO:0000313" key="1">
    <source>
        <dbReference type="EMBL" id="MBR8640483.1"/>
    </source>
</evidence>
<dbReference type="AlphaFoldDB" id="A0A941FA89"/>
<reference evidence="1 2" key="1">
    <citation type="submission" date="2021-04" db="EMBL/GenBank/DDBJ databases">
        <title>Characterization of the biosynthetic gene cluster of new lipopeptides with antitumor activity in the genome of the marine Streptomyces PHM034.</title>
        <authorList>
            <person name="Ceniceros A."/>
            <person name="Canedo L."/>
            <person name="Mendez C."/>
            <person name="Olano C."/>
            <person name="Schleissner C."/>
            <person name="Cuevas C."/>
            <person name="De La Calle F."/>
            <person name="Salas J.A."/>
        </authorList>
    </citation>
    <scope>NUCLEOTIDE SEQUENCE [LARGE SCALE GENOMIC DNA]</scope>
    <source>
        <strain evidence="1 2">PHM034</strain>
    </source>
</reference>
<name>A0A941FA89_9ACTN</name>